<evidence type="ECO:0000313" key="1">
    <source>
        <dbReference type="EMBL" id="CAB4218761.1"/>
    </source>
</evidence>
<dbReference type="EMBL" id="LR797468">
    <property type="protein sequence ID" value="CAB4218761.1"/>
    <property type="molecule type" value="Genomic_DNA"/>
</dbReference>
<name>A0A6J5SVV6_9CAUD</name>
<protein>
    <submittedName>
        <fullName evidence="1">Uncharacterized protein</fullName>
    </submittedName>
</protein>
<reference evidence="1" key="1">
    <citation type="submission" date="2020-05" db="EMBL/GenBank/DDBJ databases">
        <authorList>
            <person name="Chiriac C."/>
            <person name="Salcher M."/>
            <person name="Ghai R."/>
            <person name="Kavagutti S V."/>
        </authorList>
    </citation>
    <scope>NUCLEOTIDE SEQUENCE</scope>
</reference>
<sequence>MASVTLQEIETEAKKRGVPVYVVLDEITFNQSINLN</sequence>
<proteinExistence type="predicted"/>
<gene>
    <name evidence="1" type="ORF">UFOVP1605_46</name>
</gene>
<organism evidence="1">
    <name type="scientific">uncultured Caudovirales phage</name>
    <dbReference type="NCBI Taxonomy" id="2100421"/>
    <lineage>
        <taxon>Viruses</taxon>
        <taxon>Duplodnaviria</taxon>
        <taxon>Heunggongvirae</taxon>
        <taxon>Uroviricota</taxon>
        <taxon>Caudoviricetes</taxon>
        <taxon>Peduoviridae</taxon>
        <taxon>Maltschvirus</taxon>
        <taxon>Maltschvirus maltsch</taxon>
    </lineage>
</organism>
<accession>A0A6J5SVV6</accession>